<accession>A0A2Y9AQR4</accession>
<gene>
    <name evidence="2" type="ORF">BCF38_105274</name>
    <name evidence="3" type="ORF">SAMN05421539_105274</name>
</gene>
<sequence length="424" mass="47433">MTGHVSSINCTNCGAGLEVLGGGRVTTQVCGYCGARLDANDAYRVLSVHAAMYRPDTPFKLGMKGLVDGVEHTIIGIAGYVERWQGSEWYWVDHMLYSPTHGYAWLTLEDGHTLLTRKVRDWPRGPFLTSREVERAETRPTREWRGKTYVYYATSSWILDYVEGEFTWRPEKGQRGTAVSLMPKGKASDMLTFADGEEREIEVTRYFPEATAIFGAAPSAPRGVHPLQPYVPKEGKRFYGLWFAAMTVAALVLAMLVAVTSGERITLYEGQPETIPPEMTFDVSRVSRPVRLELFQNLAQTWAEYEMSLTDPVGTRIAETGRGISYYYGGSGEDAWSEGSRYSSLTFQPTVPGTYVLLMEPGEVQPLAGRVPLRLTVQEGRGRALWLLIAAGAFAMAFLWTLSSGWRHRSARWKGSDWTEEDDD</sequence>
<keyword evidence="4" id="KW-1185">Reference proteome</keyword>
<proteinExistence type="predicted"/>
<evidence type="ECO:0000313" key="5">
    <source>
        <dbReference type="Proteomes" id="UP000251571"/>
    </source>
</evidence>
<organism evidence="3 5">
    <name type="scientific">Jannaschia seohaensis</name>
    <dbReference type="NCBI Taxonomy" id="475081"/>
    <lineage>
        <taxon>Bacteria</taxon>
        <taxon>Pseudomonadati</taxon>
        <taxon>Pseudomonadota</taxon>
        <taxon>Alphaproteobacteria</taxon>
        <taxon>Rhodobacterales</taxon>
        <taxon>Roseobacteraceae</taxon>
        <taxon>Jannaschia</taxon>
    </lineage>
</organism>
<evidence type="ECO:0000313" key="2">
    <source>
        <dbReference type="EMBL" id="PWJ18286.1"/>
    </source>
</evidence>
<reference evidence="2 4" key="2">
    <citation type="submission" date="2018-03" db="EMBL/GenBank/DDBJ databases">
        <title>Genomic Encyclopedia of Archaeal and Bacterial Type Strains, Phase II (KMG-II): from individual species to whole genera.</title>
        <authorList>
            <person name="Goeker M."/>
        </authorList>
    </citation>
    <scope>NUCLEOTIDE SEQUENCE [LARGE SCALE GENOMIC DNA]</scope>
    <source>
        <strain evidence="2 4">DSM 25227</strain>
    </source>
</reference>
<feature type="transmembrane region" description="Helical" evidence="1">
    <location>
        <begin position="239"/>
        <end position="259"/>
    </location>
</feature>
<dbReference type="OrthoDB" id="228033at2"/>
<dbReference type="AlphaFoldDB" id="A0A2Y9AQR4"/>
<dbReference type="EMBL" id="QGDJ01000005">
    <property type="protein sequence ID" value="PWJ18286.1"/>
    <property type="molecule type" value="Genomic_DNA"/>
</dbReference>
<dbReference type="RefSeq" id="WP_109564751.1">
    <property type="nucleotide sequence ID" value="NZ_QGDJ01000005.1"/>
</dbReference>
<protein>
    <submittedName>
        <fullName evidence="2">Uncharacterized protein DUF4178</fullName>
    </submittedName>
</protein>
<keyword evidence="1" id="KW-0472">Membrane</keyword>
<evidence type="ECO:0000313" key="4">
    <source>
        <dbReference type="Proteomes" id="UP000245839"/>
    </source>
</evidence>
<name>A0A2Y9AQR4_9RHOB</name>
<dbReference type="EMBL" id="UETC01000005">
    <property type="protein sequence ID" value="SSA46811.1"/>
    <property type="molecule type" value="Genomic_DNA"/>
</dbReference>
<dbReference type="Proteomes" id="UP000251571">
    <property type="component" value="Unassembled WGS sequence"/>
</dbReference>
<keyword evidence="1" id="KW-1133">Transmembrane helix</keyword>
<dbReference type="Proteomes" id="UP000245839">
    <property type="component" value="Unassembled WGS sequence"/>
</dbReference>
<reference evidence="3 5" key="1">
    <citation type="submission" date="2016-10" db="EMBL/GenBank/DDBJ databases">
        <authorList>
            <person name="Cai Z."/>
        </authorList>
    </citation>
    <scope>NUCLEOTIDE SEQUENCE [LARGE SCALE GENOMIC DNA]</scope>
    <source>
        <strain evidence="3 5">DSM 25227</strain>
    </source>
</reference>
<evidence type="ECO:0000313" key="3">
    <source>
        <dbReference type="EMBL" id="SSA46811.1"/>
    </source>
</evidence>
<feature type="transmembrane region" description="Helical" evidence="1">
    <location>
        <begin position="384"/>
        <end position="403"/>
    </location>
</feature>
<evidence type="ECO:0000256" key="1">
    <source>
        <dbReference type="SAM" id="Phobius"/>
    </source>
</evidence>
<keyword evidence="1" id="KW-0812">Transmembrane</keyword>